<evidence type="ECO:0000256" key="9">
    <source>
        <dbReference type="PROSITE-ProRule" id="PRU00146"/>
    </source>
</evidence>
<keyword evidence="6" id="KW-0805">Transcription regulation</keyword>
<dbReference type="AlphaFoldDB" id="A0AAD5TLJ9"/>
<evidence type="ECO:0000256" key="10">
    <source>
        <dbReference type="SAM" id="MobiDB-lite"/>
    </source>
</evidence>
<evidence type="ECO:0000256" key="2">
    <source>
        <dbReference type="ARBA" id="ARBA00022723"/>
    </source>
</evidence>
<reference evidence="12" key="1">
    <citation type="submission" date="2020-05" db="EMBL/GenBank/DDBJ databases">
        <title>Phylogenomic resolution of chytrid fungi.</title>
        <authorList>
            <person name="Stajich J.E."/>
            <person name="Amses K."/>
            <person name="Simmons R."/>
            <person name="Seto K."/>
            <person name="Myers J."/>
            <person name="Bonds A."/>
            <person name="Quandt C.A."/>
            <person name="Barry K."/>
            <person name="Liu P."/>
            <person name="Grigoriev I."/>
            <person name="Longcore J.E."/>
            <person name="James T.Y."/>
        </authorList>
    </citation>
    <scope>NUCLEOTIDE SEQUENCE</scope>
    <source>
        <strain evidence="12">JEL0379</strain>
    </source>
</reference>
<evidence type="ECO:0000256" key="4">
    <source>
        <dbReference type="ARBA" id="ARBA00022771"/>
    </source>
</evidence>
<accession>A0AAD5TLJ9</accession>
<feature type="region of interest" description="Disordered" evidence="10">
    <location>
        <begin position="309"/>
        <end position="328"/>
    </location>
</feature>
<dbReference type="GO" id="GO:0005634">
    <property type="term" value="C:nucleus"/>
    <property type="evidence" value="ECO:0007669"/>
    <property type="project" value="UniProtKB-SubCell"/>
</dbReference>
<dbReference type="Pfam" id="PF00628">
    <property type="entry name" value="PHD"/>
    <property type="match status" value="1"/>
</dbReference>
<evidence type="ECO:0000256" key="1">
    <source>
        <dbReference type="ARBA" id="ARBA00004123"/>
    </source>
</evidence>
<evidence type="ECO:0000259" key="11">
    <source>
        <dbReference type="PROSITE" id="PS50016"/>
    </source>
</evidence>
<comment type="caution">
    <text evidence="12">The sequence shown here is derived from an EMBL/GenBank/DDBJ whole genome shotgun (WGS) entry which is preliminary data.</text>
</comment>
<dbReference type="Pfam" id="PF08624">
    <property type="entry name" value="CRC_subunit"/>
    <property type="match status" value="1"/>
</dbReference>
<feature type="compositionally biased region" description="Acidic residues" evidence="10">
    <location>
        <begin position="104"/>
        <end position="117"/>
    </location>
</feature>
<name>A0AAD5TLJ9_9FUNG</name>
<dbReference type="InterPro" id="IPR011011">
    <property type="entry name" value="Znf_FYVE_PHD"/>
</dbReference>
<feature type="compositionally biased region" description="Polar residues" evidence="10">
    <location>
        <begin position="17"/>
        <end position="27"/>
    </location>
</feature>
<evidence type="ECO:0000313" key="13">
    <source>
        <dbReference type="Proteomes" id="UP001212152"/>
    </source>
</evidence>
<proteinExistence type="predicted"/>
<feature type="compositionally biased region" description="Basic and acidic residues" evidence="10">
    <location>
        <begin position="141"/>
        <end position="151"/>
    </location>
</feature>
<keyword evidence="3" id="KW-0677">Repeat</keyword>
<evidence type="ECO:0000256" key="6">
    <source>
        <dbReference type="ARBA" id="ARBA00023015"/>
    </source>
</evidence>
<evidence type="ECO:0000256" key="7">
    <source>
        <dbReference type="ARBA" id="ARBA00023163"/>
    </source>
</evidence>
<evidence type="ECO:0000256" key="5">
    <source>
        <dbReference type="ARBA" id="ARBA00022833"/>
    </source>
</evidence>
<dbReference type="SUPFAM" id="SSF57903">
    <property type="entry name" value="FYVE/PHD zinc finger"/>
    <property type="match status" value="2"/>
</dbReference>
<keyword evidence="13" id="KW-1185">Reference proteome</keyword>
<dbReference type="PROSITE" id="PS50016">
    <property type="entry name" value="ZF_PHD_2"/>
    <property type="match status" value="2"/>
</dbReference>
<feature type="region of interest" description="Disordered" evidence="10">
    <location>
        <begin position="1"/>
        <end position="192"/>
    </location>
</feature>
<protein>
    <submittedName>
        <fullName evidence="12">PHD finger protein 10</fullName>
    </submittedName>
</protein>
<dbReference type="GO" id="GO:0008270">
    <property type="term" value="F:zinc ion binding"/>
    <property type="evidence" value="ECO:0007669"/>
    <property type="project" value="UniProtKB-KW"/>
</dbReference>
<dbReference type="PANTHER" id="PTHR45888">
    <property type="entry name" value="HL01030P-RELATED"/>
    <property type="match status" value="1"/>
</dbReference>
<feature type="domain" description="PHD-type" evidence="11">
    <location>
        <begin position="680"/>
        <end position="733"/>
    </location>
</feature>
<keyword evidence="8" id="KW-0539">Nucleus</keyword>
<dbReference type="SMART" id="SM00249">
    <property type="entry name" value="PHD"/>
    <property type="match status" value="3"/>
</dbReference>
<dbReference type="EMBL" id="JADGJQ010000020">
    <property type="protein sequence ID" value="KAJ3179636.1"/>
    <property type="molecule type" value="Genomic_DNA"/>
</dbReference>
<keyword evidence="5" id="KW-0862">Zinc</keyword>
<dbReference type="InterPro" id="IPR013083">
    <property type="entry name" value="Znf_RING/FYVE/PHD"/>
</dbReference>
<dbReference type="Gene3D" id="3.30.40.10">
    <property type="entry name" value="Zinc/RING finger domain, C3HC4 (zinc finger)"/>
    <property type="match status" value="2"/>
</dbReference>
<dbReference type="InterPro" id="IPR001965">
    <property type="entry name" value="Znf_PHD"/>
</dbReference>
<dbReference type="Proteomes" id="UP001212152">
    <property type="component" value="Unassembled WGS sequence"/>
</dbReference>
<dbReference type="PANTHER" id="PTHR45888:SF4">
    <property type="entry name" value="PHD FINGER PROTEIN 10"/>
    <property type="match status" value="1"/>
</dbReference>
<evidence type="ECO:0000256" key="3">
    <source>
        <dbReference type="ARBA" id="ARBA00022737"/>
    </source>
</evidence>
<evidence type="ECO:0000313" key="12">
    <source>
        <dbReference type="EMBL" id="KAJ3179636.1"/>
    </source>
</evidence>
<dbReference type="InterPro" id="IPR013933">
    <property type="entry name" value="CRC_Rsc7/Swp82"/>
</dbReference>
<evidence type="ECO:0000256" key="8">
    <source>
        <dbReference type="ARBA" id="ARBA00023242"/>
    </source>
</evidence>
<comment type="subcellular location">
    <subcellularLocation>
        <location evidence="1">Nucleus</location>
    </subcellularLocation>
</comment>
<sequence length="893" mass="98383">MTDVDESSVAATENDEISSQPSDTPATSGVKRKVNGAGSREADTGSTMESPPKRTRTDANSVREAGTPSRRKAGADTSEPDASASEAGTPRRNRRRSVVHEMDLDAQEISADEDDNDTASNLNETKENDTAESVDGQADATTDKKLQDKRVSALAQSASTPVGRPRGRPPNSAKSVGVSAGVETVEEEDIEHEWDEKGELKINKDGDLLGGREYKCRVFGLPRHPNRKYMLTVDIAKTLQYRDTYIFFLRNQHITRVKGSEEDKAYLEEQGILPGQLRRRPVSVATARSIFRSFGHRIVKRGRAVRDDYWVGDQEEPPDDPDRDDDYDEGVLTRRSRLELARNSTRSEATARRTFNSYSQEEKELLFPFTIGPRITLPATLNGDDDLYRRAVAAADFNRRLAMQRPRTFYDRHTNIEQIPSITQPHSITVQYKKGTLKASGSDTVICAASLSHAGTNNTENADDDWIDLDNPGKDELYPVGILRGQYQGMYSIYQTRFSASETAEPVISTFNAERFEPEIPETPAPVFRTASQGNLAIESPGATNPSTPSAGNSAARAIQHDVNGNAVLMSSRIKHMEHACGEITRSGLGCKRPVYNAGEKCLYHAKSVNAVVDPTLCVHCHSFRPPAPAPGTPVTGKPPPTLPTTVLSCAVCQTNHHPSCIDFDDAVLICKAQTYPWQCSTCKLCTTCETAGDETKLLFCDTCDRGYHTDCLVPPLAETPAGTWLCPRCKICASCGDTSSEEWRHAILPPSKSVGGAATSPYGTYLCTYCPSCYEHYQRKSYCPVCMVVYKEDEDSPMVCCDSCDRWIHKDCDPDLTAERYERLTEAEDEKYLCLLCSEEKLERVLGRLNVKADEAEGVVSTVSGNGRQRWTVVMDKGKKLVVPPIGRANAG</sequence>
<keyword evidence="7" id="KW-0804">Transcription</keyword>
<feature type="domain" description="PHD-type" evidence="11">
    <location>
        <begin position="781"/>
        <end position="841"/>
    </location>
</feature>
<gene>
    <name evidence="12" type="primary">PHF10</name>
    <name evidence="12" type="ORF">HDU87_002842</name>
</gene>
<organism evidence="12 13">
    <name type="scientific">Geranomyces variabilis</name>
    <dbReference type="NCBI Taxonomy" id="109894"/>
    <lineage>
        <taxon>Eukaryota</taxon>
        <taxon>Fungi</taxon>
        <taxon>Fungi incertae sedis</taxon>
        <taxon>Chytridiomycota</taxon>
        <taxon>Chytridiomycota incertae sedis</taxon>
        <taxon>Chytridiomycetes</taxon>
        <taxon>Spizellomycetales</taxon>
        <taxon>Powellomycetaceae</taxon>
        <taxon>Geranomyces</taxon>
    </lineage>
</organism>
<keyword evidence="2" id="KW-0479">Metal-binding</keyword>
<dbReference type="InterPro" id="IPR019787">
    <property type="entry name" value="Znf_PHD-finger"/>
</dbReference>
<feature type="compositionally biased region" description="Acidic residues" evidence="10">
    <location>
        <begin position="313"/>
        <end position="328"/>
    </location>
</feature>
<keyword evidence="4 9" id="KW-0863">Zinc-finger</keyword>